<evidence type="ECO:0000313" key="6">
    <source>
        <dbReference type="EMBL" id="MCS0500175.1"/>
    </source>
</evidence>
<keyword evidence="3" id="KW-1133">Transmembrane helix</keyword>
<name>A0ABT1ZHI0_9MICO</name>
<feature type="chain" id="PRO_5045563653" evidence="4">
    <location>
        <begin position="23"/>
        <end position="300"/>
    </location>
</feature>
<reference evidence="6 7" key="1">
    <citation type="submission" date="2022-08" db="EMBL/GenBank/DDBJ databases">
        <authorList>
            <person name="Li F."/>
        </authorList>
    </citation>
    <scope>NUCLEOTIDE SEQUENCE [LARGE SCALE GENOMIC DNA]</scope>
    <source>
        <strain evidence="6 7">10F1B-8-1</strain>
    </source>
</reference>
<protein>
    <submittedName>
        <fullName evidence="6">DUF4349 domain-containing protein</fullName>
    </submittedName>
</protein>
<dbReference type="Pfam" id="PF14257">
    <property type="entry name" value="DUF4349"/>
    <property type="match status" value="1"/>
</dbReference>
<keyword evidence="3" id="KW-0812">Transmembrane</keyword>
<proteinExistence type="predicted"/>
<evidence type="ECO:0000256" key="2">
    <source>
        <dbReference type="SAM" id="MobiDB-lite"/>
    </source>
</evidence>
<feature type="transmembrane region" description="Helical" evidence="3">
    <location>
        <begin position="246"/>
        <end position="275"/>
    </location>
</feature>
<evidence type="ECO:0000256" key="3">
    <source>
        <dbReference type="SAM" id="Phobius"/>
    </source>
</evidence>
<keyword evidence="1" id="KW-0175">Coiled coil</keyword>
<dbReference type="PROSITE" id="PS51257">
    <property type="entry name" value="PROKAR_LIPOPROTEIN"/>
    <property type="match status" value="1"/>
</dbReference>
<accession>A0ABT1ZHI0</accession>
<feature type="domain" description="DUF4349" evidence="5">
    <location>
        <begin position="64"/>
        <end position="272"/>
    </location>
</feature>
<dbReference type="RefSeq" id="WP_258799312.1">
    <property type="nucleotide sequence ID" value="NZ_JANTHX010000008.1"/>
</dbReference>
<keyword evidence="3" id="KW-0472">Membrane</keyword>
<dbReference type="EMBL" id="JANTHX010000008">
    <property type="protein sequence ID" value="MCS0500175.1"/>
    <property type="molecule type" value="Genomic_DNA"/>
</dbReference>
<gene>
    <name evidence="6" type="ORF">NUH29_11525</name>
</gene>
<keyword evidence="4" id="KW-0732">Signal</keyword>
<feature type="coiled-coil region" evidence="1">
    <location>
        <begin position="180"/>
        <end position="207"/>
    </location>
</feature>
<feature type="compositionally biased region" description="Low complexity" evidence="2">
    <location>
        <begin position="32"/>
        <end position="49"/>
    </location>
</feature>
<dbReference type="InterPro" id="IPR025645">
    <property type="entry name" value="DUF4349"/>
</dbReference>
<dbReference type="Proteomes" id="UP001205337">
    <property type="component" value="Unassembled WGS sequence"/>
</dbReference>
<keyword evidence="7" id="KW-1185">Reference proteome</keyword>
<organism evidence="6 7">
    <name type="scientific">Protaetiibacter mangrovi</name>
    <dbReference type="NCBI Taxonomy" id="2970926"/>
    <lineage>
        <taxon>Bacteria</taxon>
        <taxon>Bacillati</taxon>
        <taxon>Actinomycetota</taxon>
        <taxon>Actinomycetes</taxon>
        <taxon>Micrococcales</taxon>
        <taxon>Microbacteriaceae</taxon>
        <taxon>Protaetiibacter</taxon>
    </lineage>
</organism>
<evidence type="ECO:0000256" key="1">
    <source>
        <dbReference type="SAM" id="Coils"/>
    </source>
</evidence>
<comment type="caution">
    <text evidence="6">The sequence shown here is derived from an EMBL/GenBank/DDBJ whole genome shotgun (WGS) entry which is preliminary data.</text>
</comment>
<sequence>MRHISRSTAALAALLAAGIALTGCSAGYSGASDSGGTTSEYAPQAADGASADDKGSSSSAADQALVITGTVTITADDPIAASARATAIAVGAGGRVDARRESAPRDGDAGSATLTLRIPAASVEEVRTQLAELGTVEQTSFDAVDVGTRQRDLDTRISTLRASIARYTTWLADADTTADLISLESAISDRQTQLESLEAEQRELADQVAMSTITLSLISPSLAPPPDGPTTFGEGLVAGWAAFAGFWAAIAVGVGVGLPWLVMLGIVLTVVVLLARRAGRTARTTVPATGTVNGSDGSPG</sequence>
<evidence type="ECO:0000256" key="4">
    <source>
        <dbReference type="SAM" id="SignalP"/>
    </source>
</evidence>
<evidence type="ECO:0000313" key="7">
    <source>
        <dbReference type="Proteomes" id="UP001205337"/>
    </source>
</evidence>
<evidence type="ECO:0000259" key="5">
    <source>
        <dbReference type="Pfam" id="PF14257"/>
    </source>
</evidence>
<feature type="region of interest" description="Disordered" evidence="2">
    <location>
        <begin position="32"/>
        <end position="57"/>
    </location>
</feature>
<feature type="signal peptide" evidence="4">
    <location>
        <begin position="1"/>
        <end position="22"/>
    </location>
</feature>